<dbReference type="InterPro" id="IPR011055">
    <property type="entry name" value="Dup_hybrid_motif"/>
</dbReference>
<organism evidence="4 5">
    <name type="scientific">Parahaliea maris</name>
    <dbReference type="NCBI Taxonomy" id="2716870"/>
    <lineage>
        <taxon>Bacteria</taxon>
        <taxon>Pseudomonadati</taxon>
        <taxon>Pseudomonadota</taxon>
        <taxon>Gammaproteobacteria</taxon>
        <taxon>Cellvibrionales</taxon>
        <taxon>Halieaceae</taxon>
        <taxon>Parahaliea</taxon>
    </lineage>
</organism>
<sequence length="310" mass="33770">MKVIVINRKHGGSRSFELGRWSRALLSLCCLGLPLGMVAVGYLAGMEREASSLRGQSVDAMADELAQQSEDLDALKDEAELKLQALTHSLAELQARMTRLDALGEHLTAMAELEEGEFDFSQPPAVGGPLGGEFNVDYTSTGLSGDIDGFSRRLSDREQQLAILESLLSNRKLEDEAWLSGRPIEKGWISSYYGKRNDPFTGRPAFHHGIDFAGKAGSNVLAVAGGVVTWVGERSGYGNMVEISHGDGLVSRYGHNEENLVEPGDVVRKGEPIALMGSSGRSTGAHVHFEVYKHGRSVDPSSYVRRNRRR</sequence>
<gene>
    <name evidence="4" type="ORF">FV139_02160</name>
</gene>
<feature type="transmembrane region" description="Helical" evidence="2">
    <location>
        <begin position="21"/>
        <end position="44"/>
    </location>
</feature>
<keyword evidence="2" id="KW-0812">Transmembrane</keyword>
<evidence type="ECO:0000313" key="4">
    <source>
        <dbReference type="EMBL" id="TXS96323.1"/>
    </source>
</evidence>
<keyword evidence="5" id="KW-1185">Reference proteome</keyword>
<keyword evidence="2" id="KW-0472">Membrane</keyword>
<evidence type="ECO:0000256" key="2">
    <source>
        <dbReference type="SAM" id="Phobius"/>
    </source>
</evidence>
<accession>A0A5C9A5W9</accession>
<dbReference type="CDD" id="cd12797">
    <property type="entry name" value="M23_peptidase"/>
    <property type="match status" value="1"/>
</dbReference>
<keyword evidence="1" id="KW-0175">Coiled coil</keyword>
<evidence type="ECO:0000259" key="3">
    <source>
        <dbReference type="Pfam" id="PF01551"/>
    </source>
</evidence>
<evidence type="ECO:0000313" key="5">
    <source>
        <dbReference type="Proteomes" id="UP000321039"/>
    </source>
</evidence>
<dbReference type="Pfam" id="PF01551">
    <property type="entry name" value="Peptidase_M23"/>
    <property type="match status" value="1"/>
</dbReference>
<keyword evidence="2" id="KW-1133">Transmembrane helix</keyword>
<evidence type="ECO:0000256" key="1">
    <source>
        <dbReference type="SAM" id="Coils"/>
    </source>
</evidence>
<feature type="coiled-coil region" evidence="1">
    <location>
        <begin position="58"/>
        <end position="103"/>
    </location>
</feature>
<reference evidence="4 5" key="1">
    <citation type="submission" date="2019-08" db="EMBL/GenBank/DDBJ databases">
        <title>Parahaliea maris sp. nov., isolated from the surface seawater.</title>
        <authorList>
            <person name="Liu Y."/>
        </authorList>
    </citation>
    <scope>NUCLEOTIDE SEQUENCE [LARGE SCALE GENOMIC DNA]</scope>
    <source>
        <strain evidence="4 5">HSLHS9</strain>
    </source>
</reference>
<dbReference type="Gene3D" id="2.70.70.10">
    <property type="entry name" value="Glucose Permease (Domain IIA)"/>
    <property type="match status" value="1"/>
</dbReference>
<dbReference type="InterPro" id="IPR050570">
    <property type="entry name" value="Cell_wall_metabolism_enzyme"/>
</dbReference>
<feature type="domain" description="M23ase beta-sheet core" evidence="3">
    <location>
        <begin position="206"/>
        <end position="300"/>
    </location>
</feature>
<dbReference type="PANTHER" id="PTHR21666:SF291">
    <property type="entry name" value="STAGE II SPORULATION PROTEIN Q"/>
    <property type="match status" value="1"/>
</dbReference>
<proteinExistence type="predicted"/>
<dbReference type="GO" id="GO:0004222">
    <property type="term" value="F:metalloendopeptidase activity"/>
    <property type="evidence" value="ECO:0007669"/>
    <property type="project" value="TreeGrafter"/>
</dbReference>
<dbReference type="PANTHER" id="PTHR21666">
    <property type="entry name" value="PEPTIDASE-RELATED"/>
    <property type="match status" value="1"/>
</dbReference>
<dbReference type="AlphaFoldDB" id="A0A5C9A5W9"/>
<comment type="caution">
    <text evidence="4">The sequence shown here is derived from an EMBL/GenBank/DDBJ whole genome shotgun (WGS) entry which is preliminary data.</text>
</comment>
<name>A0A5C9A5W9_9GAMM</name>
<dbReference type="SUPFAM" id="SSF51261">
    <property type="entry name" value="Duplicated hybrid motif"/>
    <property type="match status" value="1"/>
</dbReference>
<dbReference type="Proteomes" id="UP000321039">
    <property type="component" value="Unassembled WGS sequence"/>
</dbReference>
<dbReference type="EMBL" id="VRZA01000001">
    <property type="protein sequence ID" value="TXS96323.1"/>
    <property type="molecule type" value="Genomic_DNA"/>
</dbReference>
<dbReference type="InterPro" id="IPR016047">
    <property type="entry name" value="M23ase_b-sheet_dom"/>
</dbReference>
<protein>
    <submittedName>
        <fullName evidence="4">M23 family metallopeptidase</fullName>
    </submittedName>
</protein>
<dbReference type="FunFam" id="2.70.70.10:FF:000006">
    <property type="entry name" value="M23 family peptidase"/>
    <property type="match status" value="1"/>
</dbReference>
<dbReference type="RefSeq" id="WP_148066591.1">
    <property type="nucleotide sequence ID" value="NZ_VRZA01000001.1"/>
</dbReference>